<feature type="transmembrane region" description="Helical" evidence="1">
    <location>
        <begin position="397"/>
        <end position="414"/>
    </location>
</feature>
<evidence type="ECO:0000259" key="2">
    <source>
        <dbReference type="Pfam" id="PF06808"/>
    </source>
</evidence>
<dbReference type="AlphaFoldDB" id="A0A644TL06"/>
<accession>A0A644TL06</accession>
<feature type="domain" description="TRAP C4-dicarboxylate transport system permease DctM subunit" evidence="2">
    <location>
        <begin position="15"/>
        <end position="417"/>
    </location>
</feature>
<sequence length="422" mass="44282">MSELSIFILMVGVFAAVSFALKWPVSVSMLLAAVAGALAGGEGLPIRHLVEGSFGYVDTILTISTAMIFMNAFKESGGLESLSTAVIRRFYKAPALLVVLLMLVAMFPGMITGSSSAAVLTAGAVVAPILALMGIPGAQAAAFIAMAGILGMIAPPVNIPAMIIGGGIDMPYVGFEIPLLLLTMPLAILSALWFGYRYVKNTDMKKVLSSLDSSVLDRYGAFRLFSPVLLVLILMVADRAFPKYSNLGMPLIFTIGAVLAFFTGKRYNVLRAAKQAVDQALPVLGILVGVGMFIQIMTLTGVRGFIVVNALSVPPALLYLAIAVSIPLFGAVSAFGSASVLGVPFLLALLQQDQIITAAALSLVCSLGDFMPPTALSAIFATQVVGLKGYASTLKKLILPSLVTIAWALLFIIFSKQIRGIL</sequence>
<feature type="transmembrane region" description="Helical" evidence="1">
    <location>
        <begin position="117"/>
        <end position="135"/>
    </location>
</feature>
<dbReference type="EMBL" id="VSSQ01000032">
    <property type="protein sequence ID" value="MPL66391.1"/>
    <property type="molecule type" value="Genomic_DNA"/>
</dbReference>
<name>A0A644TL06_9ZZZZ</name>
<evidence type="ECO:0000313" key="3">
    <source>
        <dbReference type="EMBL" id="MPL66391.1"/>
    </source>
</evidence>
<proteinExistence type="predicted"/>
<reference evidence="3" key="1">
    <citation type="submission" date="2019-08" db="EMBL/GenBank/DDBJ databases">
        <authorList>
            <person name="Kucharzyk K."/>
            <person name="Murdoch R.W."/>
            <person name="Higgins S."/>
            <person name="Loffler F."/>
        </authorList>
    </citation>
    <scope>NUCLEOTIDE SEQUENCE</scope>
</reference>
<evidence type="ECO:0000256" key="1">
    <source>
        <dbReference type="SAM" id="Phobius"/>
    </source>
</evidence>
<feature type="transmembrane region" description="Helical" evidence="1">
    <location>
        <begin position="316"/>
        <end position="349"/>
    </location>
</feature>
<feature type="transmembrane region" description="Helical" evidence="1">
    <location>
        <begin position="142"/>
        <end position="165"/>
    </location>
</feature>
<dbReference type="Pfam" id="PF06808">
    <property type="entry name" value="DctM"/>
    <property type="match status" value="1"/>
</dbReference>
<feature type="transmembrane region" description="Helical" evidence="1">
    <location>
        <begin position="177"/>
        <end position="199"/>
    </location>
</feature>
<keyword evidence="1" id="KW-0472">Membrane</keyword>
<comment type="caution">
    <text evidence="3">The sequence shown here is derived from an EMBL/GenBank/DDBJ whole genome shotgun (WGS) entry which is preliminary data.</text>
</comment>
<dbReference type="InterPro" id="IPR010656">
    <property type="entry name" value="DctM"/>
</dbReference>
<feature type="transmembrane region" description="Helical" evidence="1">
    <location>
        <begin position="247"/>
        <end position="264"/>
    </location>
</feature>
<feature type="transmembrane region" description="Helical" evidence="1">
    <location>
        <begin position="361"/>
        <end position="385"/>
    </location>
</feature>
<feature type="transmembrane region" description="Helical" evidence="1">
    <location>
        <begin position="93"/>
        <end position="111"/>
    </location>
</feature>
<protein>
    <recommendedName>
        <fullName evidence="2">TRAP C4-dicarboxylate transport system permease DctM subunit domain-containing protein</fullName>
    </recommendedName>
</protein>
<keyword evidence="1" id="KW-1133">Transmembrane helix</keyword>
<keyword evidence="1" id="KW-0812">Transmembrane</keyword>
<feature type="transmembrane region" description="Helical" evidence="1">
    <location>
        <begin position="220"/>
        <end position="241"/>
    </location>
</feature>
<feature type="transmembrane region" description="Helical" evidence="1">
    <location>
        <begin position="276"/>
        <end position="296"/>
    </location>
</feature>
<feature type="transmembrane region" description="Helical" evidence="1">
    <location>
        <begin position="54"/>
        <end position="73"/>
    </location>
</feature>
<gene>
    <name evidence="3" type="ORF">SDC9_12064</name>
</gene>
<organism evidence="3">
    <name type="scientific">bioreactor metagenome</name>
    <dbReference type="NCBI Taxonomy" id="1076179"/>
    <lineage>
        <taxon>unclassified sequences</taxon>
        <taxon>metagenomes</taxon>
        <taxon>ecological metagenomes</taxon>
    </lineage>
</organism>